<dbReference type="SMART" id="SM00448">
    <property type="entry name" value="REC"/>
    <property type="match status" value="1"/>
</dbReference>
<evidence type="ECO:0000256" key="10">
    <source>
        <dbReference type="ARBA" id="ARBA00022840"/>
    </source>
</evidence>
<dbReference type="InterPro" id="IPR036890">
    <property type="entry name" value="HATPase_C_sf"/>
</dbReference>
<dbReference type="SUPFAM" id="SSF47226">
    <property type="entry name" value="Histidine-containing phosphotransfer domain, HPT domain"/>
    <property type="match status" value="1"/>
</dbReference>
<organism evidence="18 19">
    <name type="scientific">Arcticibacter tournemirensis</name>
    <dbReference type="NCBI Taxonomy" id="699437"/>
    <lineage>
        <taxon>Bacteria</taxon>
        <taxon>Pseudomonadati</taxon>
        <taxon>Bacteroidota</taxon>
        <taxon>Sphingobacteriia</taxon>
        <taxon>Sphingobacteriales</taxon>
        <taxon>Sphingobacteriaceae</taxon>
        <taxon>Arcticibacter</taxon>
    </lineage>
</organism>
<evidence type="ECO:0000256" key="4">
    <source>
        <dbReference type="ARBA" id="ARBA00022475"/>
    </source>
</evidence>
<dbReference type="PROSITE" id="PS50109">
    <property type="entry name" value="HIS_KIN"/>
    <property type="match status" value="1"/>
</dbReference>
<evidence type="ECO:0000256" key="1">
    <source>
        <dbReference type="ARBA" id="ARBA00000085"/>
    </source>
</evidence>
<dbReference type="Gene3D" id="3.40.50.2300">
    <property type="match status" value="1"/>
</dbReference>
<dbReference type="InterPro" id="IPR004358">
    <property type="entry name" value="Sig_transdc_His_kin-like_C"/>
</dbReference>
<keyword evidence="11" id="KW-1133">Transmembrane helix</keyword>
<dbReference type="InterPro" id="IPR036641">
    <property type="entry name" value="HPT_dom_sf"/>
</dbReference>
<evidence type="ECO:0000256" key="11">
    <source>
        <dbReference type="ARBA" id="ARBA00022989"/>
    </source>
</evidence>
<evidence type="ECO:0000259" key="15">
    <source>
        <dbReference type="PROSITE" id="PS50109"/>
    </source>
</evidence>
<dbReference type="CDD" id="cd16922">
    <property type="entry name" value="HATPase_EvgS-ArcB-TorS-like"/>
    <property type="match status" value="1"/>
</dbReference>
<keyword evidence="5" id="KW-0997">Cell inner membrane</keyword>
<evidence type="ECO:0000313" key="19">
    <source>
        <dbReference type="Proteomes" id="UP000322918"/>
    </source>
</evidence>
<protein>
    <recommendedName>
        <fullName evidence="3">histidine kinase</fullName>
        <ecNumber evidence="3">2.7.13.3</ecNumber>
    </recommendedName>
</protein>
<feature type="modified residue" description="Phosphohistidine" evidence="13">
    <location>
        <position position="771"/>
    </location>
</feature>
<evidence type="ECO:0000256" key="12">
    <source>
        <dbReference type="ARBA" id="ARBA00023136"/>
    </source>
</evidence>
<dbReference type="RefSeq" id="WP_141814456.1">
    <property type="nucleotide sequence ID" value="NZ_VFPL01000001.1"/>
</dbReference>
<evidence type="ECO:0000256" key="3">
    <source>
        <dbReference type="ARBA" id="ARBA00012438"/>
    </source>
</evidence>
<keyword evidence="10" id="KW-0067">ATP-binding</keyword>
<dbReference type="PRINTS" id="PR00344">
    <property type="entry name" value="BCTRLSENSOR"/>
</dbReference>
<evidence type="ECO:0000256" key="5">
    <source>
        <dbReference type="ARBA" id="ARBA00022519"/>
    </source>
</evidence>
<dbReference type="Proteomes" id="UP000322918">
    <property type="component" value="Unassembled WGS sequence"/>
</dbReference>
<dbReference type="AlphaFoldDB" id="A0A5M9HC04"/>
<dbReference type="GO" id="GO:0000155">
    <property type="term" value="F:phosphorelay sensor kinase activity"/>
    <property type="evidence" value="ECO:0007669"/>
    <property type="project" value="InterPro"/>
</dbReference>
<evidence type="ECO:0000256" key="13">
    <source>
        <dbReference type="PROSITE-ProRule" id="PRU00110"/>
    </source>
</evidence>
<keyword evidence="12" id="KW-0472">Membrane</keyword>
<dbReference type="Pfam" id="PF00512">
    <property type="entry name" value="HisKA"/>
    <property type="match status" value="1"/>
</dbReference>
<dbReference type="Pfam" id="PF00072">
    <property type="entry name" value="Response_reg"/>
    <property type="match status" value="1"/>
</dbReference>
<dbReference type="Gene3D" id="1.20.120.160">
    <property type="entry name" value="HPT domain"/>
    <property type="match status" value="1"/>
</dbReference>
<dbReference type="InterPro" id="IPR008207">
    <property type="entry name" value="Sig_transdc_His_kin_Hpt_dom"/>
</dbReference>
<evidence type="ECO:0000259" key="17">
    <source>
        <dbReference type="PROSITE" id="PS50894"/>
    </source>
</evidence>
<reference evidence="18 19" key="1">
    <citation type="submission" date="2019-09" db="EMBL/GenBank/DDBJ databases">
        <title>Pararcticibacter amylolyticus gen. nov., sp. nov., isolated from a rottenly hemp rope, and reclassification of Pedobacter tournemirensis as Pararcticibacter tournemirensis comb. nov.</title>
        <authorList>
            <person name="Cai Y."/>
        </authorList>
    </citation>
    <scope>NUCLEOTIDE SEQUENCE [LARGE SCALE GENOMIC DNA]</scope>
    <source>
        <strain evidence="18 19">TF5-37.2-LB10</strain>
    </source>
</reference>
<dbReference type="SMART" id="SM00387">
    <property type="entry name" value="HATPase_c"/>
    <property type="match status" value="1"/>
</dbReference>
<evidence type="ECO:0000259" key="16">
    <source>
        <dbReference type="PROSITE" id="PS50110"/>
    </source>
</evidence>
<keyword evidence="8" id="KW-0812">Transmembrane</keyword>
<dbReference type="PROSITE" id="PS50110">
    <property type="entry name" value="RESPONSE_REGULATORY"/>
    <property type="match status" value="1"/>
</dbReference>
<gene>
    <name evidence="18" type="ORF">F1649_08170</name>
</gene>
<keyword evidence="7" id="KW-0808">Transferase</keyword>
<evidence type="ECO:0000256" key="8">
    <source>
        <dbReference type="ARBA" id="ARBA00022692"/>
    </source>
</evidence>
<dbReference type="InterPro" id="IPR011006">
    <property type="entry name" value="CheY-like_superfamily"/>
</dbReference>
<evidence type="ECO:0000256" key="2">
    <source>
        <dbReference type="ARBA" id="ARBA00004429"/>
    </source>
</evidence>
<feature type="modified residue" description="4-aspartylphosphate" evidence="14">
    <location>
        <position position="640"/>
    </location>
</feature>
<dbReference type="SMART" id="SM00388">
    <property type="entry name" value="HisKA"/>
    <property type="match status" value="1"/>
</dbReference>
<dbReference type="CDD" id="cd00082">
    <property type="entry name" value="HisKA"/>
    <property type="match status" value="1"/>
</dbReference>
<keyword evidence="6 14" id="KW-0597">Phosphoprotein</keyword>
<dbReference type="InterPro" id="IPR036097">
    <property type="entry name" value="HisK_dim/P_sf"/>
</dbReference>
<dbReference type="CDD" id="cd17546">
    <property type="entry name" value="REC_hyHK_CKI1_RcsC-like"/>
    <property type="match status" value="1"/>
</dbReference>
<name>A0A5M9HC04_9SPHI</name>
<comment type="subcellular location">
    <subcellularLocation>
        <location evidence="2">Cell inner membrane</location>
        <topology evidence="2">Multi-pass membrane protein</topology>
    </subcellularLocation>
</comment>
<dbReference type="OrthoDB" id="9797097at2"/>
<sequence length="822" mass="93367">MSYSFRNTMKRKVIIAFGVGLLALILAWAVSKIAFKEMLATVQSISTPDERLKIVNDLFRDITKLDQLQRSQAFQRKPGSYKVFLKESDSLRATMDSLRRLYAYDTIQVKRIDKMKSLLRERDRLFMSYIKVREGLVNGRDFARQLSSLSGLIDKSSSEIDSTIVTTEQKFSTTRVAEQDDSRKNRDRGIFNRIFGRKKNDKNPEMVKEEVSITVDTLARANSDSVIHAMEKAVERIAKRQKQRRVSFINREIELSNAGNILINQMLVILQQVEKEVIRQVDLNNSKATAVVNRSARSIELIMLAFILITALLAYLILTDISRSNTYREELEMAKDEAEYHGMAKQRFLSSMSHEIRTPLQSIIGYAEQIKDNDKPAKEDINAIYHSSIHLLHIVNEVLDYSRIVSGRFKFTRSTFSIWRLLDEVMTIMRPQAERKSLKLALYTNITETDLITGDPFRLKQILINLLGNAIKFTEKGEVSLTVSNKDIKRRSYFTFAVKDTGVGIAQEDLNNIFEEFEQADATAANNANGTGLGLSIVKALTEGQGGRVEAESEPGKGSCFTVKLRFAIPKATVVKSLEPKDPFVRSFSGQVWIVDDDQFILQLCSSVFNKNGITHSCFTLPRDVLAQQPPDDLKVVFMDMRMPQMNGAELCKLLREKIPSYVKIYALTAQALPDERSSILSQGFDGLLMKPFRESELLSLLFNQQGVEGKKEEPISANVDLSAVEKMAYGDKDLIKKIIQRFEDDTLVDLGQLKIAMERDQISEVSLLLHRIAGRTAQIGAKDLAAKFRAEEIMIHNSNTLHNEQKKRIYLYAGELNELKF</sequence>
<dbReference type="InterPro" id="IPR001789">
    <property type="entry name" value="Sig_transdc_resp-reg_receiver"/>
</dbReference>
<keyword evidence="4" id="KW-1003">Cell membrane</keyword>
<dbReference type="InterPro" id="IPR003661">
    <property type="entry name" value="HisK_dim/P_dom"/>
</dbReference>
<evidence type="ECO:0000313" key="18">
    <source>
        <dbReference type="EMBL" id="KAA8483845.1"/>
    </source>
</evidence>
<evidence type="ECO:0000256" key="6">
    <source>
        <dbReference type="ARBA" id="ARBA00022553"/>
    </source>
</evidence>
<dbReference type="PANTHER" id="PTHR43047:SF64">
    <property type="entry name" value="HISTIDINE KINASE CONTAINING CHEY-HOMOLOGOUS RECEIVER DOMAIN AND PAS DOMAIN-RELATED"/>
    <property type="match status" value="1"/>
</dbReference>
<dbReference type="InterPro" id="IPR003594">
    <property type="entry name" value="HATPase_dom"/>
</dbReference>
<dbReference type="Pfam" id="PF02518">
    <property type="entry name" value="HATPase_c"/>
    <property type="match status" value="1"/>
</dbReference>
<dbReference type="GO" id="GO:0005886">
    <property type="term" value="C:plasma membrane"/>
    <property type="evidence" value="ECO:0007669"/>
    <property type="project" value="UniProtKB-SubCell"/>
</dbReference>
<dbReference type="EMBL" id="VWNE01000010">
    <property type="protein sequence ID" value="KAA8483845.1"/>
    <property type="molecule type" value="Genomic_DNA"/>
</dbReference>
<comment type="caution">
    <text evidence="18">The sequence shown here is derived from an EMBL/GenBank/DDBJ whole genome shotgun (WGS) entry which is preliminary data.</text>
</comment>
<dbReference type="Gene3D" id="3.30.565.10">
    <property type="entry name" value="Histidine kinase-like ATPase, C-terminal domain"/>
    <property type="match status" value="1"/>
</dbReference>
<feature type="domain" description="Response regulatory" evidence="16">
    <location>
        <begin position="591"/>
        <end position="706"/>
    </location>
</feature>
<comment type="catalytic activity">
    <reaction evidence="1">
        <text>ATP + protein L-histidine = ADP + protein N-phospho-L-histidine.</text>
        <dbReference type="EC" id="2.7.13.3"/>
    </reaction>
</comment>
<dbReference type="PANTHER" id="PTHR43047">
    <property type="entry name" value="TWO-COMPONENT HISTIDINE PROTEIN KINASE"/>
    <property type="match status" value="1"/>
</dbReference>
<dbReference type="SUPFAM" id="SSF52172">
    <property type="entry name" value="CheY-like"/>
    <property type="match status" value="1"/>
</dbReference>
<dbReference type="SUPFAM" id="SSF55874">
    <property type="entry name" value="ATPase domain of HSP90 chaperone/DNA topoisomerase II/histidine kinase"/>
    <property type="match status" value="1"/>
</dbReference>
<dbReference type="FunFam" id="3.30.565.10:FF:000010">
    <property type="entry name" value="Sensor histidine kinase RcsC"/>
    <property type="match status" value="1"/>
</dbReference>
<dbReference type="SUPFAM" id="SSF47384">
    <property type="entry name" value="Homodimeric domain of signal transducing histidine kinase"/>
    <property type="match status" value="1"/>
</dbReference>
<dbReference type="Gene3D" id="1.10.287.130">
    <property type="match status" value="1"/>
</dbReference>
<feature type="domain" description="HPt" evidence="17">
    <location>
        <begin position="732"/>
        <end position="822"/>
    </location>
</feature>
<dbReference type="InterPro" id="IPR005467">
    <property type="entry name" value="His_kinase_dom"/>
</dbReference>
<proteinExistence type="predicted"/>
<evidence type="ECO:0000256" key="7">
    <source>
        <dbReference type="ARBA" id="ARBA00022679"/>
    </source>
</evidence>
<keyword evidence="9" id="KW-0418">Kinase</keyword>
<dbReference type="EC" id="2.7.13.3" evidence="3"/>
<accession>A0A5M9HC04</accession>
<keyword evidence="10" id="KW-0547">Nucleotide-binding</keyword>
<dbReference type="PROSITE" id="PS50894">
    <property type="entry name" value="HPT"/>
    <property type="match status" value="1"/>
</dbReference>
<evidence type="ECO:0000256" key="9">
    <source>
        <dbReference type="ARBA" id="ARBA00022777"/>
    </source>
</evidence>
<feature type="domain" description="Histidine kinase" evidence="15">
    <location>
        <begin position="351"/>
        <end position="569"/>
    </location>
</feature>
<evidence type="ECO:0000256" key="14">
    <source>
        <dbReference type="PROSITE-ProRule" id="PRU00169"/>
    </source>
</evidence>
<keyword evidence="19" id="KW-1185">Reference proteome</keyword>